<protein>
    <submittedName>
        <fullName evidence="6">RNA-binding protein 34</fullName>
    </submittedName>
</protein>
<evidence type="ECO:0000313" key="5">
    <source>
        <dbReference type="Proteomes" id="UP001652740"/>
    </source>
</evidence>
<dbReference type="Pfam" id="PF00076">
    <property type="entry name" value="RRM_1"/>
    <property type="match status" value="1"/>
</dbReference>
<evidence type="ECO:0000256" key="1">
    <source>
        <dbReference type="ARBA" id="ARBA00022884"/>
    </source>
</evidence>
<feature type="compositionally biased region" description="Polar residues" evidence="3">
    <location>
        <begin position="563"/>
        <end position="585"/>
    </location>
</feature>
<dbReference type="InterPro" id="IPR052462">
    <property type="entry name" value="SLIRP/GR-RBP-like"/>
</dbReference>
<feature type="compositionally biased region" description="Basic and acidic residues" evidence="3">
    <location>
        <begin position="231"/>
        <end position="241"/>
    </location>
</feature>
<dbReference type="PANTHER" id="PTHR48027">
    <property type="entry name" value="HETEROGENEOUS NUCLEAR RIBONUCLEOPROTEIN 87F-RELATED"/>
    <property type="match status" value="1"/>
</dbReference>
<feature type="compositionally biased region" description="Polar residues" evidence="3">
    <location>
        <begin position="175"/>
        <end position="199"/>
    </location>
</feature>
<dbReference type="RefSeq" id="XP_026754096.2">
    <property type="nucleotide sequence ID" value="XM_026898295.3"/>
</dbReference>
<dbReference type="CDD" id="cd12395">
    <property type="entry name" value="RRM2_RBM34"/>
    <property type="match status" value="1"/>
</dbReference>
<reference evidence="6" key="1">
    <citation type="submission" date="2025-08" db="UniProtKB">
        <authorList>
            <consortium name="RefSeq"/>
        </authorList>
    </citation>
    <scope>IDENTIFICATION</scope>
    <source>
        <tissue evidence="6">Whole larvae</tissue>
    </source>
</reference>
<dbReference type="AlphaFoldDB" id="A0A6J1WIA4"/>
<accession>A0A6J1WIA4</accession>
<dbReference type="GO" id="GO:0003723">
    <property type="term" value="F:RNA binding"/>
    <property type="evidence" value="ECO:0007669"/>
    <property type="project" value="UniProtKB-UniRule"/>
</dbReference>
<feature type="domain" description="RRM" evidence="4">
    <location>
        <begin position="458"/>
        <end position="537"/>
    </location>
</feature>
<feature type="domain" description="RRM" evidence="4">
    <location>
        <begin position="354"/>
        <end position="449"/>
    </location>
</feature>
<feature type="region of interest" description="Disordered" evidence="3">
    <location>
        <begin position="75"/>
        <end position="347"/>
    </location>
</feature>
<dbReference type="InterPro" id="IPR034221">
    <property type="entry name" value="RBM34_RRM2"/>
</dbReference>
<keyword evidence="5" id="KW-1185">Reference proteome</keyword>
<dbReference type="CDD" id="cd12394">
    <property type="entry name" value="RRM1_RBM34"/>
    <property type="match status" value="1"/>
</dbReference>
<feature type="compositionally biased region" description="Basic and acidic residues" evidence="3">
    <location>
        <begin position="294"/>
        <end position="316"/>
    </location>
</feature>
<gene>
    <name evidence="6" type="primary">LOC113514258</name>
</gene>
<feature type="compositionally biased region" description="Polar residues" evidence="3">
    <location>
        <begin position="622"/>
        <end position="632"/>
    </location>
</feature>
<dbReference type="InterPro" id="IPR012677">
    <property type="entry name" value="Nucleotide-bd_a/b_plait_sf"/>
</dbReference>
<dbReference type="KEGG" id="gmw:113514258"/>
<feature type="region of interest" description="Disordered" evidence="3">
    <location>
        <begin position="537"/>
        <end position="698"/>
    </location>
</feature>
<dbReference type="InterPro" id="IPR035979">
    <property type="entry name" value="RBD_domain_sf"/>
</dbReference>
<dbReference type="SMART" id="SM00360">
    <property type="entry name" value="RRM"/>
    <property type="match status" value="2"/>
</dbReference>
<dbReference type="InterPro" id="IPR000504">
    <property type="entry name" value="RRM_dom"/>
</dbReference>
<sequence>MDYEVGSVAALISGDVTPNRPKLVRKALTPIKHQPSPNVTPKSEFVDDRSIFLSPSLQKKKAIVKKSPKRIFQNPDLDVTFDNINNSSAISPKADKVKKHLEEDLSNENSQLTSPKLPRNKRQSIAHNNSNDDEEQKIGKAKKKKNAPHSSSENISEVLKDVQLRVKNPKKKTDLSGSLVNTSETKNNNSDLITSTENVSTEKKKNKKRKSTELIQNDNQDKKISSNKQQNVHEHIDDVMIPKKKKKTSKKSNSENKTEIDTKQSHDIISKTNESLKGKSKKNNKSFVNPNAITDKDSDSEHDSDNEIESETEHANNEILDTGPVESSDEEESPEKSVTPKVEHEPATRDEIKRTLFVGNVPFSNKCKKEVKKIFSKYGAIETIRIRTVPVKDARVTPKLAVIKNELHPERSTVNVYIKFKEPSSVEEALIENNTVLNDHHLRVSRSDSTGAEHDPRLSVFVGNLPFALEDEGLREKFNKCGEIVSVRIIRDKKTNAGKGFGYVNFASKDGVELALALTDEDLTIKNRILRVKRCTQVGPKNNNQKKSFKGKQFNQGGRYKQNDQGRNFSQNNQGKNITGNNQGRKFSDQKQSRNFSDQGRNFSNNQGENFQGKNPFGRKPNFSQRQNQYGDNVNDGAQRRIMNKRKNQDGGEGLSNNRLNTNGPPREKKVRRDFVGMTSEKKKKHTFNKGDKKKKVLSEILANK</sequence>
<evidence type="ECO:0000256" key="2">
    <source>
        <dbReference type="PROSITE-ProRule" id="PRU00176"/>
    </source>
</evidence>
<dbReference type="Proteomes" id="UP001652740">
    <property type="component" value="Unplaced"/>
</dbReference>
<feature type="compositionally biased region" description="Basic residues" evidence="3">
    <location>
        <begin position="682"/>
        <end position="696"/>
    </location>
</feature>
<keyword evidence="1 2" id="KW-0694">RNA-binding</keyword>
<proteinExistence type="predicted"/>
<feature type="compositionally biased region" description="Polar residues" evidence="3">
    <location>
        <begin position="593"/>
        <end position="613"/>
    </location>
</feature>
<dbReference type="GeneID" id="113514258"/>
<feature type="compositionally biased region" description="Basic and acidic residues" evidence="3">
    <location>
        <begin position="666"/>
        <end position="675"/>
    </location>
</feature>
<evidence type="ECO:0000256" key="3">
    <source>
        <dbReference type="SAM" id="MobiDB-lite"/>
    </source>
</evidence>
<evidence type="ECO:0000259" key="4">
    <source>
        <dbReference type="PROSITE" id="PS50102"/>
    </source>
</evidence>
<dbReference type="SUPFAM" id="SSF54928">
    <property type="entry name" value="RNA-binding domain, RBD"/>
    <property type="match status" value="2"/>
</dbReference>
<evidence type="ECO:0000313" key="6">
    <source>
        <dbReference type="RefSeq" id="XP_026754096.2"/>
    </source>
</evidence>
<feature type="compositionally biased region" description="Polar residues" evidence="3">
    <location>
        <begin position="655"/>
        <end position="664"/>
    </location>
</feature>
<dbReference type="InParanoid" id="A0A6J1WIA4"/>
<dbReference type="Gene3D" id="3.30.70.330">
    <property type="match status" value="2"/>
</dbReference>
<dbReference type="PROSITE" id="PS50102">
    <property type="entry name" value="RRM"/>
    <property type="match status" value="2"/>
</dbReference>
<organism evidence="5 6">
    <name type="scientific">Galleria mellonella</name>
    <name type="common">Greater wax moth</name>
    <dbReference type="NCBI Taxonomy" id="7137"/>
    <lineage>
        <taxon>Eukaryota</taxon>
        <taxon>Metazoa</taxon>
        <taxon>Ecdysozoa</taxon>
        <taxon>Arthropoda</taxon>
        <taxon>Hexapoda</taxon>
        <taxon>Insecta</taxon>
        <taxon>Pterygota</taxon>
        <taxon>Neoptera</taxon>
        <taxon>Endopterygota</taxon>
        <taxon>Lepidoptera</taxon>
        <taxon>Glossata</taxon>
        <taxon>Ditrysia</taxon>
        <taxon>Pyraloidea</taxon>
        <taxon>Pyralidae</taxon>
        <taxon>Galleriinae</taxon>
        <taxon>Galleria</taxon>
    </lineage>
</organism>
<feature type="compositionally biased region" description="Basic and acidic residues" evidence="3">
    <location>
        <begin position="252"/>
        <end position="277"/>
    </location>
</feature>
<name>A0A6J1WIA4_GALME</name>